<dbReference type="Pfam" id="PF08240">
    <property type="entry name" value="ADH_N"/>
    <property type="match status" value="1"/>
</dbReference>
<dbReference type="Gene3D" id="3.90.180.10">
    <property type="entry name" value="Medium-chain alcohol dehydrogenases, catalytic domain"/>
    <property type="match status" value="1"/>
</dbReference>
<dbReference type="InterPro" id="IPR013149">
    <property type="entry name" value="ADH-like_C"/>
</dbReference>
<dbReference type="InterPro" id="IPR013154">
    <property type="entry name" value="ADH-like_N"/>
</dbReference>
<sequence length="369" mass="40789">MHSFRAISAKVFHGSGLNSNKVINILRIHENTNNCFKYSSTKAAVCHQKNEPLKVEDVKEKKLKKGEVKIKVKYCALNPRDLQLVLGHVDEKLPFVPGYEVSGEIIERYEDDKEVPFEIGDKVIALTKSSLGGLSSHCIAEEEDVWKYQSLDPKVAAGLIVNYGHSLLSLFRRAKIKKNMTVLVTSDSGGLGLAALDIAANVYKAKVVGVCGSELKADVMREKGAWSALKMDIANMKASVQDITGGKGVDVVYDTVGRDFLKGAVQCVKHEGIVILADVPGHEDLIKPIELFNLDTFNLTAVTLNHYRQHDLPVYRQVVSDVIELCEQSLISPHVSQTFDLEHVNEAVQLLQQDQIIGKILVKLPSTKH</sequence>
<dbReference type="EMBL" id="GEBQ01016916">
    <property type="protein sequence ID" value="JAT23061.1"/>
    <property type="molecule type" value="Transcribed_RNA"/>
</dbReference>
<protein>
    <recommendedName>
        <fullName evidence="1">Enoyl reductase (ER) domain-containing protein</fullName>
    </recommendedName>
</protein>
<dbReference type="GO" id="GO:0005739">
    <property type="term" value="C:mitochondrion"/>
    <property type="evidence" value="ECO:0007669"/>
    <property type="project" value="TreeGrafter"/>
</dbReference>
<evidence type="ECO:0000313" key="2">
    <source>
        <dbReference type="EMBL" id="JAT23061.1"/>
    </source>
</evidence>
<proteinExistence type="predicted"/>
<evidence type="ECO:0000259" key="1">
    <source>
        <dbReference type="SMART" id="SM00829"/>
    </source>
</evidence>
<dbReference type="SUPFAM" id="SSF51735">
    <property type="entry name" value="NAD(P)-binding Rossmann-fold domains"/>
    <property type="match status" value="1"/>
</dbReference>
<dbReference type="InterPro" id="IPR036291">
    <property type="entry name" value="NAD(P)-bd_dom_sf"/>
</dbReference>
<dbReference type="SMART" id="SM00829">
    <property type="entry name" value="PKS_ER"/>
    <property type="match status" value="1"/>
</dbReference>
<feature type="domain" description="Enoyl reductase (ER)" evidence="1">
    <location>
        <begin position="49"/>
        <end position="362"/>
    </location>
</feature>
<dbReference type="PANTHER" id="PTHR43677:SF4">
    <property type="entry name" value="QUINONE OXIDOREDUCTASE-LIKE PROTEIN 2"/>
    <property type="match status" value="1"/>
</dbReference>
<accession>A0A1B6LH94</accession>
<dbReference type="InterPro" id="IPR020843">
    <property type="entry name" value="ER"/>
</dbReference>
<name>A0A1B6LH94_9HEMI</name>
<organism evidence="2">
    <name type="scientific">Graphocephala atropunctata</name>
    <dbReference type="NCBI Taxonomy" id="36148"/>
    <lineage>
        <taxon>Eukaryota</taxon>
        <taxon>Metazoa</taxon>
        <taxon>Ecdysozoa</taxon>
        <taxon>Arthropoda</taxon>
        <taxon>Hexapoda</taxon>
        <taxon>Insecta</taxon>
        <taxon>Pterygota</taxon>
        <taxon>Neoptera</taxon>
        <taxon>Paraneoptera</taxon>
        <taxon>Hemiptera</taxon>
        <taxon>Auchenorrhyncha</taxon>
        <taxon>Membracoidea</taxon>
        <taxon>Cicadellidae</taxon>
        <taxon>Cicadellinae</taxon>
        <taxon>Cicadellini</taxon>
        <taxon>Graphocephala</taxon>
    </lineage>
</organism>
<reference evidence="2" key="1">
    <citation type="submission" date="2015-11" db="EMBL/GenBank/DDBJ databases">
        <title>De novo transcriptome assembly of four potential Pierce s Disease insect vectors from Arizona vineyards.</title>
        <authorList>
            <person name="Tassone E.E."/>
        </authorList>
    </citation>
    <scope>NUCLEOTIDE SEQUENCE</scope>
</reference>
<dbReference type="SUPFAM" id="SSF50129">
    <property type="entry name" value="GroES-like"/>
    <property type="match status" value="1"/>
</dbReference>
<dbReference type="AlphaFoldDB" id="A0A1B6LH94"/>
<dbReference type="InterPro" id="IPR051397">
    <property type="entry name" value="Zn-ADH-like_protein"/>
</dbReference>
<dbReference type="GO" id="GO:0016491">
    <property type="term" value="F:oxidoreductase activity"/>
    <property type="evidence" value="ECO:0007669"/>
    <property type="project" value="InterPro"/>
</dbReference>
<dbReference type="Gene3D" id="3.40.50.720">
    <property type="entry name" value="NAD(P)-binding Rossmann-like Domain"/>
    <property type="match status" value="1"/>
</dbReference>
<dbReference type="PANTHER" id="PTHR43677">
    <property type="entry name" value="SHORT-CHAIN DEHYDROGENASE/REDUCTASE"/>
    <property type="match status" value="1"/>
</dbReference>
<gene>
    <name evidence="2" type="ORF">g.49680</name>
</gene>
<dbReference type="InterPro" id="IPR011032">
    <property type="entry name" value="GroES-like_sf"/>
</dbReference>
<dbReference type="Pfam" id="PF00107">
    <property type="entry name" value="ADH_zinc_N"/>
    <property type="match status" value="1"/>
</dbReference>